<accession>A0ABV6HS95</accession>
<protein>
    <submittedName>
        <fullName evidence="2">Uncharacterized protein</fullName>
    </submittedName>
</protein>
<keyword evidence="3" id="KW-1185">Reference proteome</keyword>
<feature type="region of interest" description="Disordered" evidence="1">
    <location>
        <begin position="1"/>
        <end position="137"/>
    </location>
</feature>
<comment type="caution">
    <text evidence="2">The sequence shown here is derived from an EMBL/GenBank/DDBJ whole genome shotgun (WGS) entry which is preliminary data.</text>
</comment>
<organism evidence="2 3">
    <name type="scientific">Olivibacter oleidegradans</name>
    <dbReference type="NCBI Taxonomy" id="760123"/>
    <lineage>
        <taxon>Bacteria</taxon>
        <taxon>Pseudomonadati</taxon>
        <taxon>Bacteroidota</taxon>
        <taxon>Sphingobacteriia</taxon>
        <taxon>Sphingobacteriales</taxon>
        <taxon>Sphingobacteriaceae</taxon>
        <taxon>Olivibacter</taxon>
    </lineage>
</organism>
<evidence type="ECO:0000256" key="1">
    <source>
        <dbReference type="SAM" id="MobiDB-lite"/>
    </source>
</evidence>
<reference evidence="2 3" key="1">
    <citation type="submission" date="2024-09" db="EMBL/GenBank/DDBJ databases">
        <authorList>
            <person name="Sun Q."/>
            <person name="Mori K."/>
        </authorList>
    </citation>
    <scope>NUCLEOTIDE SEQUENCE [LARGE SCALE GENOMIC DNA]</scope>
    <source>
        <strain evidence="2 3">CCM 7765</strain>
    </source>
</reference>
<dbReference type="Proteomes" id="UP001589774">
    <property type="component" value="Unassembled WGS sequence"/>
</dbReference>
<sequence length="137" mass="16223">MNKDKPNIQKNEEIPNDQADRGNIENLRYNEREDSFEYDIDPDTKDYPNEEREYQHEDPYDTTAPQGEDDNSDWDEANQYVGDEYDPDKSLETDVEELGMHIDNGRITRLSKEDEKLAETPEDERDDLDEEGYPKRD</sequence>
<feature type="compositionally biased region" description="Basic and acidic residues" evidence="1">
    <location>
        <begin position="87"/>
        <end position="119"/>
    </location>
</feature>
<feature type="compositionally biased region" description="Basic and acidic residues" evidence="1">
    <location>
        <begin position="42"/>
        <end position="59"/>
    </location>
</feature>
<evidence type="ECO:0000313" key="3">
    <source>
        <dbReference type="Proteomes" id="UP001589774"/>
    </source>
</evidence>
<name>A0ABV6HS95_9SPHI</name>
<feature type="compositionally biased region" description="Acidic residues" evidence="1">
    <location>
        <begin position="120"/>
        <end position="131"/>
    </location>
</feature>
<feature type="compositionally biased region" description="Basic and acidic residues" evidence="1">
    <location>
        <begin position="1"/>
        <end position="35"/>
    </location>
</feature>
<feature type="compositionally biased region" description="Acidic residues" evidence="1">
    <location>
        <begin position="67"/>
        <end position="76"/>
    </location>
</feature>
<dbReference type="RefSeq" id="WP_013665629.1">
    <property type="nucleotide sequence ID" value="NZ_JBHLWO010000007.1"/>
</dbReference>
<evidence type="ECO:0000313" key="2">
    <source>
        <dbReference type="EMBL" id="MFC0321494.1"/>
    </source>
</evidence>
<proteinExistence type="predicted"/>
<gene>
    <name evidence="2" type="ORF">ACFFI0_24460</name>
</gene>
<dbReference type="EMBL" id="JBHLWO010000007">
    <property type="protein sequence ID" value="MFC0321494.1"/>
    <property type="molecule type" value="Genomic_DNA"/>
</dbReference>